<dbReference type="Gene3D" id="3.20.20.70">
    <property type="entry name" value="Aldolase class I"/>
    <property type="match status" value="1"/>
</dbReference>
<dbReference type="Pfam" id="PF00697">
    <property type="entry name" value="PRAI"/>
    <property type="match status" value="1"/>
</dbReference>
<feature type="domain" description="N-(5'phosphoribosyl) anthranilate isomerase (PRAI)" evidence="10">
    <location>
        <begin position="4"/>
        <end position="198"/>
    </location>
</feature>
<comment type="similarity">
    <text evidence="9">Belongs to the TrpF family.</text>
</comment>
<comment type="pathway">
    <text evidence="2 9">Amino-acid biosynthesis; L-tryptophan biosynthesis; L-tryptophan from chorismate: step 3/5.</text>
</comment>
<proteinExistence type="inferred from homology"/>
<reference evidence="11 12" key="1">
    <citation type="submission" date="2024-06" db="EMBL/GenBank/DDBJ databases">
        <title>Genomic Encyclopedia of Type Strains, Phase IV (KMG-IV): sequencing the most valuable type-strain genomes for metagenomic binning, comparative biology and taxonomic classification.</title>
        <authorList>
            <person name="Goeker M."/>
        </authorList>
    </citation>
    <scope>NUCLEOTIDE SEQUENCE [LARGE SCALE GENOMIC DNA]</scope>
    <source>
        <strain evidence="11 12">DSM 23520</strain>
    </source>
</reference>
<dbReference type="CDD" id="cd00405">
    <property type="entry name" value="PRAI"/>
    <property type="match status" value="1"/>
</dbReference>
<gene>
    <name evidence="9" type="primary">trpF</name>
    <name evidence="11" type="ORF">ABID56_002463</name>
</gene>
<dbReference type="InterPro" id="IPR013785">
    <property type="entry name" value="Aldolase_TIM"/>
</dbReference>
<evidence type="ECO:0000313" key="12">
    <source>
        <dbReference type="Proteomes" id="UP001549167"/>
    </source>
</evidence>
<dbReference type="EMBL" id="JBEPMX010000016">
    <property type="protein sequence ID" value="MET3684336.1"/>
    <property type="molecule type" value="Genomic_DNA"/>
</dbReference>
<protein>
    <recommendedName>
        <fullName evidence="4 9">N-(5'-phosphoribosyl)anthranilate isomerase</fullName>
        <shortName evidence="9">PRAI</shortName>
        <ecNumber evidence="3 9">5.3.1.24</ecNumber>
    </recommendedName>
</protein>
<keyword evidence="6 9" id="KW-0822">Tryptophan biosynthesis</keyword>
<dbReference type="PANTHER" id="PTHR42894">
    <property type="entry name" value="N-(5'-PHOSPHORIBOSYL)ANTHRANILATE ISOMERASE"/>
    <property type="match status" value="1"/>
</dbReference>
<dbReference type="PANTHER" id="PTHR42894:SF1">
    <property type="entry name" value="N-(5'-PHOSPHORIBOSYL)ANTHRANILATE ISOMERASE"/>
    <property type="match status" value="1"/>
</dbReference>
<dbReference type="Proteomes" id="UP001549167">
    <property type="component" value="Unassembled WGS sequence"/>
</dbReference>
<evidence type="ECO:0000259" key="10">
    <source>
        <dbReference type="Pfam" id="PF00697"/>
    </source>
</evidence>
<evidence type="ECO:0000256" key="4">
    <source>
        <dbReference type="ARBA" id="ARBA00022272"/>
    </source>
</evidence>
<dbReference type="GO" id="GO:0016853">
    <property type="term" value="F:isomerase activity"/>
    <property type="evidence" value="ECO:0007669"/>
    <property type="project" value="UniProtKB-KW"/>
</dbReference>
<evidence type="ECO:0000256" key="2">
    <source>
        <dbReference type="ARBA" id="ARBA00004664"/>
    </source>
</evidence>
<evidence type="ECO:0000256" key="1">
    <source>
        <dbReference type="ARBA" id="ARBA00001164"/>
    </source>
</evidence>
<organism evidence="11 12">
    <name type="scientific">Alkalibacillus flavidus</name>
    <dbReference type="NCBI Taxonomy" id="546021"/>
    <lineage>
        <taxon>Bacteria</taxon>
        <taxon>Bacillati</taxon>
        <taxon>Bacillota</taxon>
        <taxon>Bacilli</taxon>
        <taxon>Bacillales</taxon>
        <taxon>Bacillaceae</taxon>
        <taxon>Alkalibacillus</taxon>
    </lineage>
</organism>
<keyword evidence="7 9" id="KW-0057">Aromatic amino acid biosynthesis</keyword>
<keyword evidence="12" id="KW-1185">Reference proteome</keyword>
<evidence type="ECO:0000256" key="9">
    <source>
        <dbReference type="HAMAP-Rule" id="MF_00135"/>
    </source>
</evidence>
<dbReference type="RefSeq" id="WP_354221594.1">
    <property type="nucleotide sequence ID" value="NZ_JBEPMX010000016.1"/>
</dbReference>
<dbReference type="InterPro" id="IPR044643">
    <property type="entry name" value="TrpF_fam"/>
</dbReference>
<keyword evidence="8 9" id="KW-0413">Isomerase</keyword>
<evidence type="ECO:0000256" key="7">
    <source>
        <dbReference type="ARBA" id="ARBA00023141"/>
    </source>
</evidence>
<evidence type="ECO:0000256" key="5">
    <source>
        <dbReference type="ARBA" id="ARBA00022605"/>
    </source>
</evidence>
<dbReference type="HAMAP" id="MF_00135">
    <property type="entry name" value="PRAI"/>
    <property type="match status" value="1"/>
</dbReference>
<dbReference type="InterPro" id="IPR011060">
    <property type="entry name" value="RibuloseP-bd_barrel"/>
</dbReference>
<evidence type="ECO:0000256" key="8">
    <source>
        <dbReference type="ARBA" id="ARBA00023235"/>
    </source>
</evidence>
<comment type="catalytic activity">
    <reaction evidence="1 9">
        <text>N-(5-phospho-beta-D-ribosyl)anthranilate = 1-(2-carboxyphenylamino)-1-deoxy-D-ribulose 5-phosphate</text>
        <dbReference type="Rhea" id="RHEA:21540"/>
        <dbReference type="ChEBI" id="CHEBI:18277"/>
        <dbReference type="ChEBI" id="CHEBI:58613"/>
        <dbReference type="EC" id="5.3.1.24"/>
    </reaction>
</comment>
<evidence type="ECO:0000256" key="3">
    <source>
        <dbReference type="ARBA" id="ARBA00012572"/>
    </source>
</evidence>
<dbReference type="NCBIfam" id="NF002300">
    <property type="entry name" value="PRK01222.1-7"/>
    <property type="match status" value="1"/>
</dbReference>
<comment type="caution">
    <text evidence="11">The sequence shown here is derived from an EMBL/GenBank/DDBJ whole genome shotgun (WGS) entry which is preliminary data.</text>
</comment>
<accession>A0ABV2KXM0</accession>
<name>A0ABV2KXM0_9BACI</name>
<dbReference type="InterPro" id="IPR001240">
    <property type="entry name" value="PRAI_dom"/>
</dbReference>
<evidence type="ECO:0000256" key="6">
    <source>
        <dbReference type="ARBA" id="ARBA00022822"/>
    </source>
</evidence>
<dbReference type="SUPFAM" id="SSF51366">
    <property type="entry name" value="Ribulose-phoshate binding barrel"/>
    <property type="match status" value="1"/>
</dbReference>
<sequence>MTKVKICGIREQEHAETAVQAGADMIGFVFAYSKRQVTIDQAKPIAASIPSSVKKVGVFVNASKQTLEQTAHEVGLDYVQLHGDETPEFCEQLNVPYIKSFRIHEAKDLKATSQYDKAEYLLLDSASGPYRGGNGTQFDWHLLETLPFDRRRLILAGGLNAGNIQQAISETAPAIVDVSSGVERDGRKQHDLIETFITRIKER</sequence>
<dbReference type="NCBIfam" id="NF002298">
    <property type="entry name" value="PRK01222.1-4"/>
    <property type="match status" value="1"/>
</dbReference>
<dbReference type="EC" id="5.3.1.24" evidence="3 9"/>
<keyword evidence="5 9" id="KW-0028">Amino-acid biosynthesis</keyword>
<evidence type="ECO:0000313" key="11">
    <source>
        <dbReference type="EMBL" id="MET3684336.1"/>
    </source>
</evidence>